<proteinExistence type="predicted"/>
<feature type="non-terminal residue" evidence="1">
    <location>
        <position position="1"/>
    </location>
</feature>
<sequence length="171" mass="17828">SCQTANLPNRQTAKPPPPALSVPLPVFRQQIQYLPAAADFHLNALAVGLRPASGHLGLQSALGGECFGLQLLYADLAVLLHTGLEPLTLQARSGLLHLMVGAGVQAEVSRGFGASVEGMVRAVDGPRHADTYPVATSVSFLHLLFLASILPSLATPLLPHLPASDFPSSTS</sequence>
<dbReference type="Proteomes" id="UP000747399">
    <property type="component" value="Unassembled WGS sequence"/>
</dbReference>
<dbReference type="EMBL" id="BNCO01000091">
    <property type="protein sequence ID" value="GIL66888.1"/>
    <property type="molecule type" value="Genomic_DNA"/>
</dbReference>
<evidence type="ECO:0000313" key="2">
    <source>
        <dbReference type="Proteomes" id="UP000747399"/>
    </source>
</evidence>
<name>A0A8J4BS19_9CHLO</name>
<protein>
    <submittedName>
        <fullName evidence="1">Uncharacterized protein</fullName>
    </submittedName>
</protein>
<evidence type="ECO:0000313" key="1">
    <source>
        <dbReference type="EMBL" id="GIL66888.1"/>
    </source>
</evidence>
<accession>A0A8J4BS19</accession>
<comment type="caution">
    <text evidence="1">The sequence shown here is derived from an EMBL/GenBank/DDBJ whole genome shotgun (WGS) entry which is preliminary data.</text>
</comment>
<keyword evidence="2" id="KW-1185">Reference proteome</keyword>
<organism evidence="1 2">
    <name type="scientific">Volvox africanus</name>
    <dbReference type="NCBI Taxonomy" id="51714"/>
    <lineage>
        <taxon>Eukaryota</taxon>
        <taxon>Viridiplantae</taxon>
        <taxon>Chlorophyta</taxon>
        <taxon>core chlorophytes</taxon>
        <taxon>Chlorophyceae</taxon>
        <taxon>CS clade</taxon>
        <taxon>Chlamydomonadales</taxon>
        <taxon>Volvocaceae</taxon>
        <taxon>Volvox</taxon>
    </lineage>
</organism>
<dbReference type="AlphaFoldDB" id="A0A8J4BS19"/>
<gene>
    <name evidence="1" type="ORF">Vafri_20359</name>
</gene>
<reference evidence="1" key="1">
    <citation type="journal article" date="2021" name="Proc. Natl. Acad. Sci. U.S.A.">
        <title>Three genomes in the algal genus Volvox reveal the fate of a haploid sex-determining region after a transition to homothallism.</title>
        <authorList>
            <person name="Yamamoto K."/>
            <person name="Hamaji T."/>
            <person name="Kawai-Toyooka H."/>
            <person name="Matsuzaki R."/>
            <person name="Takahashi F."/>
            <person name="Nishimura Y."/>
            <person name="Kawachi M."/>
            <person name="Noguchi H."/>
            <person name="Minakuchi Y."/>
            <person name="Umen J.G."/>
            <person name="Toyoda A."/>
            <person name="Nozaki H."/>
        </authorList>
    </citation>
    <scope>NUCLEOTIDE SEQUENCE</scope>
    <source>
        <strain evidence="1">NIES-3780</strain>
    </source>
</reference>